<reference evidence="1 2" key="1">
    <citation type="submission" date="2019-03" db="EMBL/GenBank/DDBJ databases">
        <title>Genomics of glacier-inhabiting Cryobacterium strains.</title>
        <authorList>
            <person name="Liu Q."/>
            <person name="Xin Y.-H."/>
        </authorList>
    </citation>
    <scope>NUCLEOTIDE SEQUENCE [LARGE SCALE GENOMIC DNA]</scope>
    <source>
        <strain evidence="1 2">Hh4</strain>
    </source>
</reference>
<organism evidence="1 2">
    <name type="scientific">Cryobacterium fucosi</name>
    <dbReference type="NCBI Taxonomy" id="1259157"/>
    <lineage>
        <taxon>Bacteria</taxon>
        <taxon>Bacillati</taxon>
        <taxon>Actinomycetota</taxon>
        <taxon>Actinomycetes</taxon>
        <taxon>Micrococcales</taxon>
        <taxon>Microbacteriaceae</taxon>
        <taxon>Cryobacterium</taxon>
    </lineage>
</organism>
<keyword evidence="2" id="KW-1185">Reference proteome</keyword>
<dbReference type="EMBL" id="SOHH01000087">
    <property type="protein sequence ID" value="TFD74733.1"/>
    <property type="molecule type" value="Genomic_DNA"/>
</dbReference>
<proteinExistence type="predicted"/>
<gene>
    <name evidence="1" type="ORF">E3T48_12470</name>
</gene>
<evidence type="ECO:0000313" key="2">
    <source>
        <dbReference type="Proteomes" id="UP000298313"/>
    </source>
</evidence>
<comment type="caution">
    <text evidence="1">The sequence shown here is derived from an EMBL/GenBank/DDBJ whole genome shotgun (WGS) entry which is preliminary data.</text>
</comment>
<name>A0A4R9B2L7_9MICO</name>
<dbReference type="OrthoDB" id="4950145at2"/>
<evidence type="ECO:0008006" key="3">
    <source>
        <dbReference type="Google" id="ProtNLM"/>
    </source>
</evidence>
<accession>A0A4R9B2L7</accession>
<dbReference type="RefSeq" id="WP_134524376.1">
    <property type="nucleotide sequence ID" value="NZ_SOHH01000087.1"/>
</dbReference>
<dbReference type="Proteomes" id="UP000298313">
    <property type="component" value="Unassembled WGS sequence"/>
</dbReference>
<protein>
    <recommendedName>
        <fullName evidence="3">DUF3168 domain-containing protein</fullName>
    </recommendedName>
</protein>
<evidence type="ECO:0000313" key="1">
    <source>
        <dbReference type="EMBL" id="TFD74733.1"/>
    </source>
</evidence>
<dbReference type="AlphaFoldDB" id="A0A4R9B2L7"/>
<sequence>MVEATQALAFKEAMFNIAVGLWAADTTVQVAFGHPGQTMMNDIVSFGELGSSQVPGPMGGQRSRDETLTLTVIFSIFRGGGADQEIVTARRGYALLGQLENYVRKTDTTVTGTVRSCFLASHASDGSTDPDVLAAGRLTTIAAQFVAVTRITTGS</sequence>